<feature type="region of interest" description="Disordered" evidence="1">
    <location>
        <begin position="538"/>
        <end position="594"/>
    </location>
</feature>
<feature type="region of interest" description="Disordered" evidence="1">
    <location>
        <begin position="178"/>
        <end position="198"/>
    </location>
</feature>
<dbReference type="PANTHER" id="PTHR23011:SF28">
    <property type="entry name" value="CYCLIC NUCLEOTIDE-BINDING DOMAIN CONTAINING PROTEIN"/>
    <property type="match status" value="1"/>
</dbReference>
<feature type="region of interest" description="Disordered" evidence="1">
    <location>
        <begin position="467"/>
        <end position="524"/>
    </location>
</feature>
<feature type="compositionally biased region" description="Low complexity" evidence="1">
    <location>
        <begin position="566"/>
        <end position="579"/>
    </location>
</feature>
<evidence type="ECO:0000313" key="4">
    <source>
        <dbReference type="Proteomes" id="UP000751190"/>
    </source>
</evidence>
<name>A0A8J6C168_DIALT</name>
<dbReference type="InterPro" id="IPR018490">
    <property type="entry name" value="cNMP-bd_dom_sf"/>
</dbReference>
<evidence type="ECO:0000256" key="1">
    <source>
        <dbReference type="SAM" id="MobiDB-lite"/>
    </source>
</evidence>
<dbReference type="PANTHER" id="PTHR23011">
    <property type="entry name" value="CYCLIC NUCLEOTIDE-BINDING DOMAIN CONTAINING PROTEIN"/>
    <property type="match status" value="1"/>
</dbReference>
<feature type="compositionally biased region" description="Pro residues" evidence="1">
    <location>
        <begin position="473"/>
        <end position="486"/>
    </location>
</feature>
<feature type="compositionally biased region" description="Basic residues" evidence="1">
    <location>
        <begin position="236"/>
        <end position="246"/>
    </location>
</feature>
<accession>A0A8J6C168</accession>
<feature type="compositionally biased region" description="Low complexity" evidence="1">
    <location>
        <begin position="487"/>
        <end position="496"/>
    </location>
</feature>
<proteinExistence type="predicted"/>
<feature type="compositionally biased region" description="Low complexity" evidence="1">
    <location>
        <begin position="410"/>
        <end position="421"/>
    </location>
</feature>
<gene>
    <name evidence="3" type="ORF">KFE25_001021</name>
</gene>
<dbReference type="InterPro" id="IPR000595">
    <property type="entry name" value="cNMP-bd_dom"/>
</dbReference>
<dbReference type="Gene3D" id="2.60.120.10">
    <property type="entry name" value="Jelly Rolls"/>
    <property type="match status" value="2"/>
</dbReference>
<feature type="region of interest" description="Disordered" evidence="1">
    <location>
        <begin position="380"/>
        <end position="421"/>
    </location>
</feature>
<evidence type="ECO:0000259" key="2">
    <source>
        <dbReference type="PROSITE" id="PS50042"/>
    </source>
</evidence>
<organism evidence="3 4">
    <name type="scientific">Diacronema lutheri</name>
    <name type="common">Unicellular marine alga</name>
    <name type="synonym">Monochrysis lutheri</name>
    <dbReference type="NCBI Taxonomy" id="2081491"/>
    <lineage>
        <taxon>Eukaryota</taxon>
        <taxon>Haptista</taxon>
        <taxon>Haptophyta</taxon>
        <taxon>Pavlovophyceae</taxon>
        <taxon>Pavlovales</taxon>
        <taxon>Pavlovaceae</taxon>
        <taxon>Diacronema</taxon>
    </lineage>
</organism>
<sequence>MHQMAVTREGAIEAARAWTEEQLAHEKAVASGARPGEPGALRADERRAAADALLTPARDALRVPPAMRTPGEAEAIVAAMRRCELFAKLALPDSALHALGAAFTVATYPVGRVLALQAEPADAVLLVLSGALALVLFDPDGTSPLALSLGSLSAVASASLARDDAPMSPSRAAAAAAATGGGWGVGGGSKRRSQDMRRAMKEAAAVAAATSAVPKGPYSVQLELLAGSAFGEPSPAHHHQHHHQPRPGHEQRTTPSPPHAASIVTTALSVCAALPRAHFDAIVASELARLSAIKADAVRAVAQFAQLPPSRASRILQAMGAVEKVPRGHALTRQGAAADRVYVVLDGAIALAHTFDLVAEMGDAPADGERHTDERVAAPANAPLTPASEPRPAARARWPTTAARGERGGAPRSAAAASVPTTPRTPAAILGVTAAIAAAAASATTTAIAAESGARADAAGAPARQPLLIRFGPPSPRGAPPPPLAPTPASRALIRAAPPPPSLSAGAPYGPPPTPRDARPPAVGAPACDAAFALAPPLPAANKTGPPSARATAPPTLRFAAPPSPLSADAPSSPAALPVSPAPPITPRTPRGAPLRSTRAADVAVAATNALLAEHAAAVARGGGAGGAAADLGIGATLASALARRRAVAEPAGNGRSEESTQTNVRPPPSRAPIDLLVPRHRRYHAVQLLVKAAPTLLCELAGDARADAPPARSIVGVASPHAVSVASWATTATVVSESARVMWAPRDAVLAALREPAPVPAVFAALAAEGELVRGLVRARSAALMRARANFGGAELDAAAQRMLASVRAAAVAKGAAGRSGGARAAQRLVVERDGPPGRMVVAVGGGSGGMSRPWTARGGW</sequence>
<dbReference type="InterPro" id="IPR014710">
    <property type="entry name" value="RmlC-like_jellyroll"/>
</dbReference>
<feature type="compositionally biased region" description="Gly residues" evidence="1">
    <location>
        <begin position="179"/>
        <end position="188"/>
    </location>
</feature>
<dbReference type="PROSITE" id="PS50042">
    <property type="entry name" value="CNMP_BINDING_3"/>
    <property type="match status" value="1"/>
</dbReference>
<keyword evidence="4" id="KW-1185">Reference proteome</keyword>
<dbReference type="SUPFAM" id="SSF51206">
    <property type="entry name" value="cAMP-binding domain-like"/>
    <property type="match status" value="2"/>
</dbReference>
<reference evidence="3" key="1">
    <citation type="submission" date="2021-05" db="EMBL/GenBank/DDBJ databases">
        <title>The genome of the haptophyte Pavlova lutheri (Diacronema luteri, Pavlovales) - a model for lipid biosynthesis in eukaryotic algae.</title>
        <authorList>
            <person name="Hulatt C.J."/>
            <person name="Posewitz M.C."/>
        </authorList>
    </citation>
    <scope>NUCLEOTIDE SEQUENCE</scope>
    <source>
        <strain evidence="3">NIVA-4/92</strain>
    </source>
</reference>
<protein>
    <recommendedName>
        <fullName evidence="2">Cyclic nucleotide-binding domain-containing protein</fullName>
    </recommendedName>
</protein>
<feature type="domain" description="Cyclic nucleotide-binding" evidence="2">
    <location>
        <begin position="303"/>
        <end position="369"/>
    </location>
</feature>
<comment type="caution">
    <text evidence="3">The sequence shown here is derived from an EMBL/GenBank/DDBJ whole genome shotgun (WGS) entry which is preliminary data.</text>
</comment>
<feature type="region of interest" description="Disordered" evidence="1">
    <location>
        <begin position="230"/>
        <end position="259"/>
    </location>
</feature>
<evidence type="ECO:0000313" key="3">
    <source>
        <dbReference type="EMBL" id="KAG8457284.1"/>
    </source>
</evidence>
<dbReference type="EMBL" id="JAGTXO010000075">
    <property type="protein sequence ID" value="KAG8457284.1"/>
    <property type="molecule type" value="Genomic_DNA"/>
</dbReference>
<feature type="region of interest" description="Disordered" evidence="1">
    <location>
        <begin position="649"/>
        <end position="672"/>
    </location>
</feature>
<dbReference type="AlphaFoldDB" id="A0A8J6C168"/>
<dbReference type="Proteomes" id="UP000751190">
    <property type="component" value="Unassembled WGS sequence"/>
</dbReference>
<feature type="compositionally biased region" description="Low complexity" evidence="1">
    <location>
        <begin position="385"/>
        <end position="403"/>
    </location>
</feature>